<sequence length="723" mass="74381">MLPADVLISRSGDNLLLKLSGTTDQVTVTNYFGSDATNGWQIEEIQFADGSLWKIPQVKALVAGALSPTVATPIADQRAVEQSAFDWTIPPNAFKDADSGTALTYTAHLADGSALPSWLGFDAASRRFTGTPGSEALGALQIRVTVTDPQGLSTSDVFALTVDKAAVAAPVAINGTTGADTLTGTPGDDVINGLAGDDKIDGAGGADAMSGGTGNDFYLVDNANDRVIELAGEGVDAVENRVSYALGANLENLHLAGTAAINGTGNAFNNVVTGNTSDNVLDGGAGNDWLYGNAGNDTFIVDSTGDAVVEFQNEGTDTVQSSVTYALGANVENLTLTGTAAINGTGNALDNVLTGNAGNNWLDGGAGNDTYLFGRGDGQDTIGDNDLTAGNVDKIVFKAGVAVADVSVSREGDALILKIAGTTDQVRVQNYFGNDATNGWQIEEIRFTDAPTTVWNVARVKALASESVPAEVVPINGTAGADTLTGTPGDDVINGLAGDDRIDGAGGADAMSGGTGNDFYFVDNANDRVIELAGEGVDAVENRVSYTLGANLENLHLAGTAAINGTGNALNNVVTGNNSDNVLDGGTGNDWLYGNAGNDTYLLARGHGSDVVVEEDGTAGNVDIALFGDDIAMDQLWFAKGTGNDLVVSVIGTEDKFTIKNWYAGNQHHVEQFRTSDGKVLLDTEVQNLVQAMAGFAPPAAAQTTLPASYQPNLNPVIASNWH</sequence>
<dbReference type="InterPro" id="IPR006644">
    <property type="entry name" value="Cadg"/>
</dbReference>
<dbReference type="InterPro" id="IPR011049">
    <property type="entry name" value="Serralysin-like_metalloprot_C"/>
</dbReference>
<dbReference type="SUPFAM" id="SSF49313">
    <property type="entry name" value="Cadherin-like"/>
    <property type="match status" value="1"/>
</dbReference>
<dbReference type="Pfam" id="PF05345">
    <property type="entry name" value="He_PIG"/>
    <property type="match status" value="1"/>
</dbReference>
<dbReference type="SUPFAM" id="SSF51120">
    <property type="entry name" value="beta-Roll"/>
    <property type="match status" value="4"/>
</dbReference>
<feature type="domain" description="Dystroglycan-type cadherin-like" evidence="4">
    <location>
        <begin position="69"/>
        <end position="169"/>
    </location>
</feature>
<dbReference type="InterPro" id="IPR001343">
    <property type="entry name" value="Hemolysn_Ca-bd"/>
</dbReference>
<dbReference type="Pfam" id="PF06594">
    <property type="entry name" value="HCBP_related"/>
    <property type="match status" value="3"/>
</dbReference>
<accession>A0ABU8WQ30</accession>
<dbReference type="Gene3D" id="2.150.10.10">
    <property type="entry name" value="Serralysin-like metalloprotease, C-terminal"/>
    <property type="match status" value="2"/>
</dbReference>
<comment type="subcellular location">
    <subcellularLocation>
        <location evidence="1">Secreted</location>
    </subcellularLocation>
</comment>
<keyword evidence="3" id="KW-0106">Calcium</keyword>
<evidence type="ECO:0000313" key="5">
    <source>
        <dbReference type="EMBL" id="MEJ8849672.1"/>
    </source>
</evidence>
<dbReference type="InterPro" id="IPR013783">
    <property type="entry name" value="Ig-like_fold"/>
</dbReference>
<organism evidence="5 6">
    <name type="scientific">Variovorax rhizosphaerae</name>
    <dbReference type="NCBI Taxonomy" id="1836200"/>
    <lineage>
        <taxon>Bacteria</taxon>
        <taxon>Pseudomonadati</taxon>
        <taxon>Pseudomonadota</taxon>
        <taxon>Betaproteobacteria</taxon>
        <taxon>Burkholderiales</taxon>
        <taxon>Comamonadaceae</taxon>
        <taxon>Variovorax</taxon>
    </lineage>
</organism>
<keyword evidence="6" id="KW-1185">Reference proteome</keyword>
<evidence type="ECO:0000259" key="4">
    <source>
        <dbReference type="SMART" id="SM00736"/>
    </source>
</evidence>
<dbReference type="PANTHER" id="PTHR38340:SF1">
    <property type="entry name" value="S-LAYER PROTEIN"/>
    <property type="match status" value="1"/>
</dbReference>
<dbReference type="PRINTS" id="PR00313">
    <property type="entry name" value="CABNDNGRPT"/>
</dbReference>
<proteinExistence type="predicted"/>
<evidence type="ECO:0000256" key="1">
    <source>
        <dbReference type="ARBA" id="ARBA00004613"/>
    </source>
</evidence>
<dbReference type="InterPro" id="IPR010566">
    <property type="entry name" value="Haemolys_ca-bd"/>
</dbReference>
<keyword evidence="2" id="KW-0964">Secreted</keyword>
<dbReference type="Pfam" id="PF00353">
    <property type="entry name" value="HemolysinCabind"/>
    <property type="match status" value="5"/>
</dbReference>
<reference evidence="5 6" key="1">
    <citation type="submission" date="2024-03" db="EMBL/GenBank/DDBJ databases">
        <title>Novel species of the genus Variovorax.</title>
        <authorList>
            <person name="Liu Q."/>
            <person name="Xin Y.-H."/>
        </authorList>
    </citation>
    <scope>NUCLEOTIDE SEQUENCE [LARGE SCALE GENOMIC DNA]</scope>
    <source>
        <strain evidence="5 6">KACC 18900</strain>
    </source>
</reference>
<dbReference type="Gene3D" id="2.60.40.10">
    <property type="entry name" value="Immunoglobulins"/>
    <property type="match status" value="1"/>
</dbReference>
<evidence type="ECO:0000256" key="2">
    <source>
        <dbReference type="ARBA" id="ARBA00022525"/>
    </source>
</evidence>
<name>A0ABU8WQ30_9BURK</name>
<dbReference type="InterPro" id="IPR015919">
    <property type="entry name" value="Cadherin-like_sf"/>
</dbReference>
<gene>
    <name evidence="5" type="ORF">WKW82_23705</name>
</gene>
<dbReference type="Proteomes" id="UP001385892">
    <property type="component" value="Unassembled WGS sequence"/>
</dbReference>
<dbReference type="SMART" id="SM00736">
    <property type="entry name" value="CADG"/>
    <property type="match status" value="1"/>
</dbReference>
<evidence type="ECO:0000256" key="3">
    <source>
        <dbReference type="ARBA" id="ARBA00022837"/>
    </source>
</evidence>
<dbReference type="PANTHER" id="PTHR38340">
    <property type="entry name" value="S-LAYER PROTEIN"/>
    <property type="match status" value="1"/>
</dbReference>
<dbReference type="InterPro" id="IPR050557">
    <property type="entry name" value="RTX_toxin/Mannuronan_C5-epim"/>
</dbReference>
<protein>
    <submittedName>
        <fullName evidence="5">Calcium-binding protein</fullName>
    </submittedName>
</protein>
<comment type="caution">
    <text evidence="5">The sequence shown here is derived from an EMBL/GenBank/DDBJ whole genome shotgun (WGS) entry which is preliminary data.</text>
</comment>
<evidence type="ECO:0000313" key="6">
    <source>
        <dbReference type="Proteomes" id="UP001385892"/>
    </source>
</evidence>
<dbReference type="EMBL" id="JBBKZT010000011">
    <property type="protein sequence ID" value="MEJ8849672.1"/>
    <property type="molecule type" value="Genomic_DNA"/>
</dbReference>